<reference evidence="1 2" key="1">
    <citation type="journal article" date="2010" name="J. Bacteriol.">
        <title>The Citrobacter rodentium genome sequence reveals convergent evolution with human pathogenic Escherichia coli.</title>
        <authorList>
            <person name="Petty N.K."/>
            <person name="Bulgin R."/>
            <person name="Crepin V.F."/>
            <person name="Cerdeno-Tarraga A.M."/>
            <person name="Schroeder G.N."/>
            <person name="Quail M.A."/>
            <person name="Lennard N."/>
            <person name="Corton C."/>
            <person name="Barron A."/>
            <person name="Clark L."/>
            <person name="Toribio A.L."/>
            <person name="Parkhill J."/>
            <person name="Dougan G."/>
            <person name="Frankel G."/>
            <person name="Thomson N.R."/>
        </authorList>
    </citation>
    <scope>NUCLEOTIDE SEQUENCE [LARGE SCALE GENOMIC DNA]</scope>
    <source>
        <strain evidence="1 2">ICC168</strain>
    </source>
</reference>
<proteinExistence type="predicted"/>
<gene>
    <name evidence="1" type="ordered locus">ROD_03201</name>
</gene>
<organism evidence="1 2">
    <name type="scientific">Citrobacter rodentium (strain ICC168)</name>
    <name type="common">Citrobacter freundii biotype 4280</name>
    <dbReference type="NCBI Taxonomy" id="637910"/>
    <lineage>
        <taxon>Bacteria</taxon>
        <taxon>Pseudomonadati</taxon>
        <taxon>Pseudomonadota</taxon>
        <taxon>Gammaproteobacteria</taxon>
        <taxon>Enterobacterales</taxon>
        <taxon>Enterobacteriaceae</taxon>
        <taxon>Citrobacter</taxon>
    </lineage>
</organism>
<dbReference type="EMBL" id="FN543502">
    <property type="protein sequence ID" value="CBG87102.1"/>
    <property type="molecule type" value="Genomic_DNA"/>
</dbReference>
<sequence length="47" mass="5182">MGNMKSRPFVALARFSLAIRAVANGENFFCADFKFSAGEVVFTGYRS</sequence>
<dbReference type="KEGG" id="cro:ROD_03201"/>
<dbReference type="Proteomes" id="UP000001889">
    <property type="component" value="Chromosome"/>
</dbReference>
<evidence type="ECO:0000313" key="2">
    <source>
        <dbReference type="Proteomes" id="UP000001889"/>
    </source>
</evidence>
<protein>
    <submittedName>
        <fullName evidence="1">Exported protein</fullName>
    </submittedName>
</protein>
<accession>D2TJ94</accession>
<dbReference type="HOGENOM" id="CLU_3166234_0_0_6"/>
<name>D2TJ94_CITRI</name>
<evidence type="ECO:0000313" key="1">
    <source>
        <dbReference type="EMBL" id="CBG87102.1"/>
    </source>
</evidence>
<keyword evidence="2" id="KW-1185">Reference proteome</keyword>
<dbReference type="AlphaFoldDB" id="D2TJ94"/>